<gene>
    <name evidence="5" type="ORF">ACFSVM_12040</name>
</gene>
<dbReference type="CDD" id="cd03146">
    <property type="entry name" value="GAT1_Peptidase_E"/>
    <property type="match status" value="1"/>
</dbReference>
<comment type="similarity">
    <text evidence="1">Belongs to the peptidase S51 family.</text>
</comment>
<dbReference type="EMBL" id="JBHUMJ010000002">
    <property type="protein sequence ID" value="MFD2701197.1"/>
    <property type="molecule type" value="Genomic_DNA"/>
</dbReference>
<protein>
    <submittedName>
        <fullName evidence="5">Type 1 glutamine amidotransferase-like domain-containing protein</fullName>
    </submittedName>
</protein>
<keyword evidence="3" id="KW-0378">Hydrolase</keyword>
<keyword evidence="4" id="KW-0720">Serine protease</keyword>
<dbReference type="InterPro" id="IPR005320">
    <property type="entry name" value="Peptidase_S51"/>
</dbReference>
<evidence type="ECO:0000256" key="3">
    <source>
        <dbReference type="ARBA" id="ARBA00022801"/>
    </source>
</evidence>
<comment type="caution">
    <text evidence="5">The sequence shown here is derived from an EMBL/GenBank/DDBJ whole genome shotgun (WGS) entry which is preliminary data.</text>
</comment>
<dbReference type="PANTHER" id="PTHR20842:SF0">
    <property type="entry name" value="ALPHA-ASPARTYL DIPEPTIDASE"/>
    <property type="match status" value="1"/>
</dbReference>
<evidence type="ECO:0000256" key="2">
    <source>
        <dbReference type="ARBA" id="ARBA00022670"/>
    </source>
</evidence>
<evidence type="ECO:0000256" key="1">
    <source>
        <dbReference type="ARBA" id="ARBA00006534"/>
    </source>
</evidence>
<keyword evidence="6" id="KW-1185">Reference proteome</keyword>
<organism evidence="5 6">
    <name type="scientific">Paenibacillus shunpengii</name>
    <dbReference type="NCBI Taxonomy" id="2054424"/>
    <lineage>
        <taxon>Bacteria</taxon>
        <taxon>Bacillati</taxon>
        <taxon>Bacillota</taxon>
        <taxon>Bacilli</taxon>
        <taxon>Bacillales</taxon>
        <taxon>Paenibacillaceae</taxon>
        <taxon>Paenibacillus</taxon>
    </lineage>
</organism>
<dbReference type="PANTHER" id="PTHR20842">
    <property type="entry name" value="PROTEASE S51 ALPHA-ASPARTYL DIPEPTIDASE"/>
    <property type="match status" value="1"/>
</dbReference>
<dbReference type="RefSeq" id="WP_379262325.1">
    <property type="nucleotide sequence ID" value="NZ_JBHUMJ010000002.1"/>
</dbReference>
<dbReference type="InterPro" id="IPR029062">
    <property type="entry name" value="Class_I_gatase-like"/>
</dbReference>
<sequence length="235" mass="25818">MKQIIAMGGGGFSMEPDNLLLDKYILEQAGTASPKVCFIPTASGDADNYVERFYHAFSTLNCTPVHLSLFRPNFQDLESYVLDQDIVYVGGGSTRNMLVLWKEWGLDRILHSAYEKGVILAGLSAGSICWFEEGLTDPLNASVYKLNGLGLLEGSHCPHYDGEVNRRPGYHKLISEGAMKPGYGVDDGAALHFADDVLLRTVSSRIGAKSHYVSINDQQEVDEQALNVVFLGERV</sequence>
<dbReference type="Gene3D" id="3.40.50.880">
    <property type="match status" value="1"/>
</dbReference>
<accession>A0ABW5SQS9</accession>
<dbReference type="SUPFAM" id="SSF52317">
    <property type="entry name" value="Class I glutamine amidotransferase-like"/>
    <property type="match status" value="1"/>
</dbReference>
<reference evidence="6" key="1">
    <citation type="journal article" date="2019" name="Int. J. Syst. Evol. Microbiol.">
        <title>The Global Catalogue of Microorganisms (GCM) 10K type strain sequencing project: providing services to taxonomists for standard genome sequencing and annotation.</title>
        <authorList>
            <consortium name="The Broad Institute Genomics Platform"/>
            <consortium name="The Broad Institute Genome Sequencing Center for Infectious Disease"/>
            <person name="Wu L."/>
            <person name="Ma J."/>
        </authorList>
    </citation>
    <scope>NUCLEOTIDE SEQUENCE [LARGE SCALE GENOMIC DNA]</scope>
    <source>
        <strain evidence="6">KCTC 33849</strain>
    </source>
</reference>
<dbReference type="Proteomes" id="UP001597540">
    <property type="component" value="Unassembled WGS sequence"/>
</dbReference>
<keyword evidence="2" id="KW-0645">Protease</keyword>
<evidence type="ECO:0000256" key="4">
    <source>
        <dbReference type="ARBA" id="ARBA00022825"/>
    </source>
</evidence>
<proteinExistence type="inferred from homology"/>
<evidence type="ECO:0000313" key="5">
    <source>
        <dbReference type="EMBL" id="MFD2701197.1"/>
    </source>
</evidence>
<dbReference type="Pfam" id="PF03575">
    <property type="entry name" value="Peptidase_S51"/>
    <property type="match status" value="1"/>
</dbReference>
<evidence type="ECO:0000313" key="6">
    <source>
        <dbReference type="Proteomes" id="UP001597540"/>
    </source>
</evidence>
<name>A0ABW5SQS9_9BACL</name>